<comment type="caution">
    <text evidence="6">The sequence shown here is derived from an EMBL/GenBank/DDBJ whole genome shotgun (WGS) entry which is preliminary data.</text>
</comment>
<dbReference type="Proteomes" id="UP001500392">
    <property type="component" value="Unassembled WGS sequence"/>
</dbReference>
<dbReference type="SUPFAM" id="SSF51905">
    <property type="entry name" value="FAD/NAD(P)-binding domain"/>
    <property type="match status" value="1"/>
</dbReference>
<evidence type="ECO:0000256" key="3">
    <source>
        <dbReference type="ARBA" id="ARBA00022827"/>
    </source>
</evidence>
<evidence type="ECO:0000256" key="1">
    <source>
        <dbReference type="ARBA" id="ARBA00001974"/>
    </source>
</evidence>
<dbReference type="Gene3D" id="2.40.30.10">
    <property type="entry name" value="Translation factors"/>
    <property type="match status" value="1"/>
</dbReference>
<dbReference type="NCBIfam" id="TIGR00275">
    <property type="entry name" value="aminoacetone oxidase family FAD-binding enzyme"/>
    <property type="match status" value="1"/>
</dbReference>
<dbReference type="PANTHER" id="PTHR42887">
    <property type="entry name" value="OS12G0638800 PROTEIN"/>
    <property type="match status" value="1"/>
</dbReference>
<dbReference type="InterPro" id="IPR036188">
    <property type="entry name" value="FAD/NAD-bd_sf"/>
</dbReference>
<sequence>MAVYSAPNTLSKSDYSTVQAAPNHFDVIILGAGASGLMCALTAAQRGRRVLVIEKANKVGKKILMSGGGRCNFTNHFVEADNFISGNPHFCKAALTRYTQWDFISLVERYGIPYEERKHSQLFCLDSAKDILNMLLDECAQAGAEIRTHCSIDKISTLPEQPHSDKHQDDNQRQRYQVTLRQGQTPLSLECHSLIVATGALSIPSLGGSGLGYDIADHFGIALTERQAGLVPFMFSDAMKPLCERLAGLALEVDVSCNRRQFTENLLFTHRGISGPAILQISNYWNPGDEITIDLLPNLDGHKWLRTAKHQQSKSLLRTVLAQKLSKGLVNELQTLWWQNSAEQPLATYSDKQLSVIADKLHCWRLKPSATEGYRTAEVTRGGVDTAAISSKTMEVKSQPGLYFIGEVLDVTGHLGGFNFQWAWSSGYSAGLVC</sequence>
<reference evidence="7" key="1">
    <citation type="journal article" date="2019" name="Int. J. Syst. Evol. Microbiol.">
        <title>The Global Catalogue of Microorganisms (GCM) 10K type strain sequencing project: providing services to taxonomists for standard genome sequencing and annotation.</title>
        <authorList>
            <consortium name="The Broad Institute Genomics Platform"/>
            <consortium name="The Broad Institute Genome Sequencing Center for Infectious Disease"/>
            <person name="Wu L."/>
            <person name="Ma J."/>
        </authorList>
    </citation>
    <scope>NUCLEOTIDE SEQUENCE [LARGE SCALE GENOMIC DNA]</scope>
    <source>
        <strain evidence="7">JCM 17304</strain>
    </source>
</reference>
<evidence type="ECO:0000259" key="5">
    <source>
        <dbReference type="Pfam" id="PF22780"/>
    </source>
</evidence>
<gene>
    <name evidence="6" type="ORF">GCM10022414_21760</name>
</gene>
<dbReference type="InterPro" id="IPR004792">
    <property type="entry name" value="BaiN-like"/>
</dbReference>
<accession>A0ABP7WUW3</accession>
<dbReference type="PRINTS" id="PR00368">
    <property type="entry name" value="FADPNR"/>
</dbReference>
<dbReference type="InterPro" id="IPR023166">
    <property type="entry name" value="BaiN-like_dom_sf"/>
</dbReference>
<dbReference type="InterPro" id="IPR055178">
    <property type="entry name" value="RsdA/BaiN/AoA(So)-like_dom"/>
</dbReference>
<dbReference type="EMBL" id="BAABDM010000003">
    <property type="protein sequence ID" value="GAA4096885.1"/>
    <property type="molecule type" value="Genomic_DNA"/>
</dbReference>
<feature type="domain" description="RsdA/BaiN/AoA(So)-like Rossmann fold-like" evidence="4">
    <location>
        <begin position="26"/>
        <end position="431"/>
    </location>
</feature>
<dbReference type="Pfam" id="PF03486">
    <property type="entry name" value="HI0933_like"/>
    <property type="match status" value="1"/>
</dbReference>
<dbReference type="Pfam" id="PF22780">
    <property type="entry name" value="HI0933_like_1st"/>
    <property type="match status" value="1"/>
</dbReference>
<dbReference type="Gene3D" id="3.50.50.60">
    <property type="entry name" value="FAD/NAD(P)-binding domain"/>
    <property type="match status" value="1"/>
</dbReference>
<dbReference type="InterPro" id="IPR057661">
    <property type="entry name" value="RsdA/BaiN/AoA(So)_Rossmann"/>
</dbReference>
<feature type="domain" description="RsdA/BaiN/AoA(So)-like insert" evidence="5">
    <location>
        <begin position="227"/>
        <end position="379"/>
    </location>
</feature>
<evidence type="ECO:0000256" key="2">
    <source>
        <dbReference type="ARBA" id="ARBA00022630"/>
    </source>
</evidence>
<keyword evidence="7" id="KW-1185">Reference proteome</keyword>
<dbReference type="SUPFAM" id="SSF160996">
    <property type="entry name" value="HI0933 insert domain-like"/>
    <property type="match status" value="1"/>
</dbReference>
<keyword evidence="2" id="KW-0285">Flavoprotein</keyword>
<keyword evidence="3" id="KW-0274">FAD</keyword>
<proteinExistence type="predicted"/>
<organism evidence="6 7">
    <name type="scientific">Zhongshania borealis</name>
    <dbReference type="NCBI Taxonomy" id="889488"/>
    <lineage>
        <taxon>Bacteria</taxon>
        <taxon>Pseudomonadati</taxon>
        <taxon>Pseudomonadota</taxon>
        <taxon>Gammaproteobacteria</taxon>
        <taxon>Cellvibrionales</taxon>
        <taxon>Spongiibacteraceae</taxon>
        <taxon>Zhongshania</taxon>
    </lineage>
</organism>
<evidence type="ECO:0000259" key="4">
    <source>
        <dbReference type="Pfam" id="PF03486"/>
    </source>
</evidence>
<evidence type="ECO:0000313" key="7">
    <source>
        <dbReference type="Proteomes" id="UP001500392"/>
    </source>
</evidence>
<dbReference type="Gene3D" id="1.10.8.260">
    <property type="entry name" value="HI0933 insert domain-like"/>
    <property type="match status" value="1"/>
</dbReference>
<name>A0ABP7WUW3_9GAMM</name>
<comment type="cofactor">
    <cofactor evidence="1">
        <name>FAD</name>
        <dbReference type="ChEBI" id="CHEBI:57692"/>
    </cofactor>
</comment>
<protein>
    <submittedName>
        <fullName evidence="6">NAD(P)/FAD-dependent oxidoreductase</fullName>
    </submittedName>
</protein>
<evidence type="ECO:0000313" key="6">
    <source>
        <dbReference type="EMBL" id="GAA4096885.1"/>
    </source>
</evidence>
<dbReference type="PANTHER" id="PTHR42887:SF2">
    <property type="entry name" value="OS12G0638800 PROTEIN"/>
    <property type="match status" value="1"/>
</dbReference>